<evidence type="ECO:0000313" key="3">
    <source>
        <dbReference type="Proteomes" id="UP000268350"/>
    </source>
</evidence>
<gene>
    <name evidence="2" type="ORF">DGUA_6G011797</name>
</gene>
<evidence type="ECO:0000313" key="2">
    <source>
        <dbReference type="EMBL" id="SPP79023.1"/>
    </source>
</evidence>
<evidence type="ECO:0000256" key="1">
    <source>
        <dbReference type="SAM" id="MobiDB-lite"/>
    </source>
</evidence>
<protein>
    <submittedName>
        <fullName evidence="2">Uncharacterized protein</fullName>
    </submittedName>
</protein>
<feature type="region of interest" description="Disordered" evidence="1">
    <location>
        <begin position="73"/>
        <end position="101"/>
    </location>
</feature>
<dbReference type="Proteomes" id="UP000268350">
    <property type="component" value="Unassembled WGS sequence"/>
</dbReference>
<reference evidence="3" key="1">
    <citation type="submission" date="2018-01" db="EMBL/GenBank/DDBJ databases">
        <authorList>
            <person name="Alioto T."/>
            <person name="Alioto T."/>
        </authorList>
    </citation>
    <scope>NUCLEOTIDE SEQUENCE [LARGE SCALE GENOMIC DNA]</scope>
</reference>
<proteinExistence type="predicted"/>
<name>A0A3B0JEE1_DROGU</name>
<keyword evidence="3" id="KW-1185">Reference proteome</keyword>
<feature type="region of interest" description="Disordered" evidence="1">
    <location>
        <begin position="1"/>
        <end position="49"/>
    </location>
</feature>
<dbReference type="OrthoDB" id="6345017at2759"/>
<organism evidence="2 3">
    <name type="scientific">Drosophila guanche</name>
    <name type="common">Fruit fly</name>
    <dbReference type="NCBI Taxonomy" id="7266"/>
    <lineage>
        <taxon>Eukaryota</taxon>
        <taxon>Metazoa</taxon>
        <taxon>Ecdysozoa</taxon>
        <taxon>Arthropoda</taxon>
        <taxon>Hexapoda</taxon>
        <taxon>Insecta</taxon>
        <taxon>Pterygota</taxon>
        <taxon>Neoptera</taxon>
        <taxon>Endopterygota</taxon>
        <taxon>Diptera</taxon>
        <taxon>Brachycera</taxon>
        <taxon>Muscomorpha</taxon>
        <taxon>Ephydroidea</taxon>
        <taxon>Drosophilidae</taxon>
        <taxon>Drosophila</taxon>
        <taxon>Sophophora</taxon>
    </lineage>
</organism>
<feature type="compositionally biased region" description="Acidic residues" evidence="1">
    <location>
        <begin position="20"/>
        <end position="30"/>
    </location>
</feature>
<sequence>ATLNTDISPDSEAQIHPAFNDEEELDGQDNGDEHIDTTQQSEEATPPVTDKLEAQKKADLKKTAAATAAAVIAAGNGSQTHLNGSGTAGGMEAPKPPNTSV</sequence>
<feature type="non-terminal residue" evidence="2">
    <location>
        <position position="1"/>
    </location>
</feature>
<dbReference type="AlphaFoldDB" id="A0A3B0JEE1"/>
<accession>A0A3B0JEE1</accession>
<dbReference type="EMBL" id="OUUW01000004">
    <property type="protein sequence ID" value="SPP79023.1"/>
    <property type="molecule type" value="Genomic_DNA"/>
</dbReference>
<feature type="compositionally biased region" description="Polar residues" evidence="1">
    <location>
        <begin position="76"/>
        <end position="85"/>
    </location>
</feature>